<dbReference type="EMBL" id="LT670844">
    <property type="protein sequence ID" value="SHL81539.1"/>
    <property type="molecule type" value="Genomic_DNA"/>
</dbReference>
<dbReference type="AlphaFoldDB" id="A0A1M7DQW0"/>
<sequence>MHNNPRCFRNDAAKRCAICSRRFGLIRYYSCQTALCSKKCIDRFSCRLEADRRWFRKLQAA</sequence>
<accession>A0A1M7DQW0</accession>
<evidence type="ECO:0000313" key="1">
    <source>
        <dbReference type="EMBL" id="SHL81539.1"/>
    </source>
</evidence>
<proteinExistence type="predicted"/>
<name>A0A1M7DQW0_9BRAD</name>
<gene>
    <name evidence="1" type="ORF">SAMN05444159_6890</name>
</gene>
<protein>
    <submittedName>
        <fullName evidence="1">Uncharacterized protein</fullName>
    </submittedName>
</protein>
<organism evidence="1 2">
    <name type="scientific">Bradyrhizobium lablabi</name>
    <dbReference type="NCBI Taxonomy" id="722472"/>
    <lineage>
        <taxon>Bacteria</taxon>
        <taxon>Pseudomonadati</taxon>
        <taxon>Pseudomonadota</taxon>
        <taxon>Alphaproteobacteria</taxon>
        <taxon>Hyphomicrobiales</taxon>
        <taxon>Nitrobacteraceae</taxon>
        <taxon>Bradyrhizobium</taxon>
    </lineage>
</organism>
<reference evidence="1 2" key="1">
    <citation type="submission" date="2016-11" db="EMBL/GenBank/DDBJ databases">
        <authorList>
            <person name="Jaros S."/>
            <person name="Januszkiewicz K."/>
            <person name="Wedrychowicz H."/>
        </authorList>
    </citation>
    <scope>NUCLEOTIDE SEQUENCE [LARGE SCALE GENOMIC DNA]</scope>
    <source>
        <strain evidence="1 2">GAS499</strain>
    </source>
</reference>
<evidence type="ECO:0000313" key="2">
    <source>
        <dbReference type="Proteomes" id="UP000189935"/>
    </source>
</evidence>
<dbReference type="Proteomes" id="UP000189935">
    <property type="component" value="Chromosome I"/>
</dbReference>